<protein>
    <submittedName>
        <fullName evidence="2">Uncharacterized protein</fullName>
    </submittedName>
</protein>
<gene>
    <name evidence="2" type="ORF">DVH24_022213</name>
</gene>
<reference evidence="2 3" key="1">
    <citation type="submission" date="2018-10" db="EMBL/GenBank/DDBJ databases">
        <title>A high-quality apple genome assembly.</title>
        <authorList>
            <person name="Hu J."/>
        </authorList>
    </citation>
    <scope>NUCLEOTIDE SEQUENCE [LARGE SCALE GENOMIC DNA]</scope>
    <source>
        <strain evidence="3">cv. HFTH1</strain>
        <tissue evidence="2">Young leaf</tissue>
    </source>
</reference>
<feature type="compositionally biased region" description="Pro residues" evidence="1">
    <location>
        <begin position="9"/>
        <end position="23"/>
    </location>
</feature>
<organism evidence="2 3">
    <name type="scientific">Malus domestica</name>
    <name type="common">Apple</name>
    <name type="synonym">Pyrus malus</name>
    <dbReference type="NCBI Taxonomy" id="3750"/>
    <lineage>
        <taxon>Eukaryota</taxon>
        <taxon>Viridiplantae</taxon>
        <taxon>Streptophyta</taxon>
        <taxon>Embryophyta</taxon>
        <taxon>Tracheophyta</taxon>
        <taxon>Spermatophyta</taxon>
        <taxon>Magnoliopsida</taxon>
        <taxon>eudicotyledons</taxon>
        <taxon>Gunneridae</taxon>
        <taxon>Pentapetalae</taxon>
        <taxon>rosids</taxon>
        <taxon>fabids</taxon>
        <taxon>Rosales</taxon>
        <taxon>Rosaceae</taxon>
        <taxon>Amygdaloideae</taxon>
        <taxon>Maleae</taxon>
        <taxon>Malus</taxon>
    </lineage>
</organism>
<dbReference type="Proteomes" id="UP000290289">
    <property type="component" value="Chromosome 10"/>
</dbReference>
<proteinExistence type="predicted"/>
<evidence type="ECO:0000256" key="1">
    <source>
        <dbReference type="SAM" id="MobiDB-lite"/>
    </source>
</evidence>
<evidence type="ECO:0000313" key="2">
    <source>
        <dbReference type="EMBL" id="RXH86940.1"/>
    </source>
</evidence>
<feature type="compositionally biased region" description="Low complexity" evidence="1">
    <location>
        <begin position="71"/>
        <end position="86"/>
    </location>
</feature>
<feature type="region of interest" description="Disordered" evidence="1">
    <location>
        <begin position="1"/>
        <end position="115"/>
    </location>
</feature>
<dbReference type="AlphaFoldDB" id="A0A498IUR3"/>
<comment type="caution">
    <text evidence="2">The sequence shown here is derived from an EMBL/GenBank/DDBJ whole genome shotgun (WGS) entry which is preliminary data.</text>
</comment>
<feature type="compositionally biased region" description="Polar residues" evidence="1">
    <location>
        <begin position="87"/>
        <end position="96"/>
    </location>
</feature>
<feature type="compositionally biased region" description="Low complexity" evidence="1">
    <location>
        <begin position="24"/>
        <end position="42"/>
    </location>
</feature>
<feature type="compositionally biased region" description="Polar residues" evidence="1">
    <location>
        <begin position="103"/>
        <end position="115"/>
    </location>
</feature>
<dbReference type="EMBL" id="RDQH01000336">
    <property type="protein sequence ID" value="RXH86940.1"/>
    <property type="molecule type" value="Genomic_DNA"/>
</dbReference>
<sequence>MGPTHPNILPHPPPLPFAAPAPTTPTTAPEPTTPTLHQPLTHFSKPLLLNSSNPPHQIPTPPLPKIFALKTLTTPTMPTTQNTVSTNNHNKTNLSPPSFPALKSSNPPSTTTHSLPRTALTLRTHVLLETPPSE</sequence>
<keyword evidence="3" id="KW-1185">Reference proteome</keyword>
<name>A0A498IUR3_MALDO</name>
<accession>A0A498IUR3</accession>
<evidence type="ECO:0000313" key="3">
    <source>
        <dbReference type="Proteomes" id="UP000290289"/>
    </source>
</evidence>